<reference evidence="1" key="2">
    <citation type="submission" date="2020-11" db="EMBL/GenBank/DDBJ databases">
        <authorList>
            <person name="McCartney M.A."/>
            <person name="Auch B."/>
            <person name="Kono T."/>
            <person name="Mallez S."/>
            <person name="Becker A."/>
            <person name="Gohl D.M."/>
            <person name="Silverstein K.A.T."/>
            <person name="Koren S."/>
            <person name="Bechman K.B."/>
            <person name="Herman A."/>
            <person name="Abrahante J.E."/>
            <person name="Garbe J."/>
        </authorList>
    </citation>
    <scope>NUCLEOTIDE SEQUENCE</scope>
    <source>
        <strain evidence="1">Duluth1</strain>
        <tissue evidence="1">Whole animal</tissue>
    </source>
</reference>
<proteinExistence type="predicted"/>
<organism evidence="1 2">
    <name type="scientific">Dreissena polymorpha</name>
    <name type="common">Zebra mussel</name>
    <name type="synonym">Mytilus polymorpha</name>
    <dbReference type="NCBI Taxonomy" id="45954"/>
    <lineage>
        <taxon>Eukaryota</taxon>
        <taxon>Metazoa</taxon>
        <taxon>Spiralia</taxon>
        <taxon>Lophotrochozoa</taxon>
        <taxon>Mollusca</taxon>
        <taxon>Bivalvia</taxon>
        <taxon>Autobranchia</taxon>
        <taxon>Heteroconchia</taxon>
        <taxon>Euheterodonta</taxon>
        <taxon>Imparidentia</taxon>
        <taxon>Neoheterodontei</taxon>
        <taxon>Myida</taxon>
        <taxon>Dreissenoidea</taxon>
        <taxon>Dreissenidae</taxon>
        <taxon>Dreissena</taxon>
    </lineage>
</organism>
<keyword evidence="2" id="KW-1185">Reference proteome</keyword>
<gene>
    <name evidence="1" type="ORF">DPMN_145089</name>
</gene>
<dbReference type="Proteomes" id="UP000828390">
    <property type="component" value="Unassembled WGS sequence"/>
</dbReference>
<evidence type="ECO:0000313" key="2">
    <source>
        <dbReference type="Proteomes" id="UP000828390"/>
    </source>
</evidence>
<accession>A0A9D4IX58</accession>
<dbReference type="AlphaFoldDB" id="A0A9D4IX58"/>
<evidence type="ECO:0000313" key="1">
    <source>
        <dbReference type="EMBL" id="KAH3791601.1"/>
    </source>
</evidence>
<reference evidence="1" key="1">
    <citation type="journal article" date="2019" name="bioRxiv">
        <title>The Genome of the Zebra Mussel, Dreissena polymorpha: A Resource for Invasive Species Research.</title>
        <authorList>
            <person name="McCartney M.A."/>
            <person name="Auch B."/>
            <person name="Kono T."/>
            <person name="Mallez S."/>
            <person name="Zhang Y."/>
            <person name="Obille A."/>
            <person name="Becker A."/>
            <person name="Abrahante J.E."/>
            <person name="Garbe J."/>
            <person name="Badalamenti J.P."/>
            <person name="Herman A."/>
            <person name="Mangelson H."/>
            <person name="Liachko I."/>
            <person name="Sullivan S."/>
            <person name="Sone E.D."/>
            <person name="Koren S."/>
            <person name="Silverstein K.A.T."/>
            <person name="Beckman K.B."/>
            <person name="Gohl D.M."/>
        </authorList>
    </citation>
    <scope>NUCLEOTIDE SEQUENCE</scope>
    <source>
        <strain evidence="1">Duluth1</strain>
        <tissue evidence="1">Whole animal</tissue>
    </source>
</reference>
<sequence length="101" mass="11476">MQRFRFGSHVLAGSVLTPGLPPIFSMEVPPFFVVNLHADIFSTFFLQASMILELLEDKETPVVVDVPFTTNMCDFYLRNRRREASSGDDVVQKLPDQRPVC</sequence>
<protein>
    <submittedName>
        <fullName evidence="1">Uncharacterized protein</fullName>
    </submittedName>
</protein>
<name>A0A9D4IX58_DREPO</name>
<comment type="caution">
    <text evidence="1">The sequence shown here is derived from an EMBL/GenBank/DDBJ whole genome shotgun (WGS) entry which is preliminary data.</text>
</comment>
<dbReference type="EMBL" id="JAIWYP010000007">
    <property type="protein sequence ID" value="KAH3791601.1"/>
    <property type="molecule type" value="Genomic_DNA"/>
</dbReference>